<sequence length="107" mass="11788">MRFPDQSESQGSKRTQIAIEPKMERMFLLPAGFAGCSLPSPPELVGKDAVCVCVCSLLVFQFSRVYLSVHCAFCSQAVPHATSSYNSSLPLLTTDSFVLLLLHLHHF</sequence>
<dbReference type="VEuPathDB" id="VectorBase:CPIJ002504"/>
<dbReference type="AlphaFoldDB" id="B0W639"/>
<name>B0W639_CULQU</name>
<accession>B0W639</accession>
<reference evidence="2" key="2">
    <citation type="submission" date="2021-02" db="UniProtKB">
        <authorList>
            <consortium name="EnsemblMetazoa"/>
        </authorList>
    </citation>
    <scope>IDENTIFICATION</scope>
    <source>
        <strain evidence="2">JHB</strain>
    </source>
</reference>
<dbReference type="EnsemblMetazoa" id="CPIJ002504-RA">
    <property type="protein sequence ID" value="CPIJ002504-PA"/>
    <property type="gene ID" value="CPIJ002504"/>
</dbReference>
<reference evidence="1" key="1">
    <citation type="submission" date="2007-03" db="EMBL/GenBank/DDBJ databases">
        <title>Annotation of Culex pipiens quinquefasciatus.</title>
        <authorList>
            <consortium name="The Broad Institute Genome Sequencing Platform"/>
            <person name="Atkinson P.W."/>
            <person name="Hemingway J."/>
            <person name="Christensen B.M."/>
            <person name="Higgs S."/>
            <person name="Kodira C."/>
            <person name="Hannick L."/>
            <person name="Megy K."/>
            <person name="O'Leary S."/>
            <person name="Pearson M."/>
            <person name="Haas B.J."/>
            <person name="Mauceli E."/>
            <person name="Wortman J.R."/>
            <person name="Lee N.H."/>
            <person name="Guigo R."/>
            <person name="Stanke M."/>
            <person name="Alvarado L."/>
            <person name="Amedeo P."/>
            <person name="Antoine C.H."/>
            <person name="Arensburger P."/>
            <person name="Bidwell S.L."/>
            <person name="Crawford M."/>
            <person name="Camaro F."/>
            <person name="Devon K."/>
            <person name="Engels R."/>
            <person name="Hammond M."/>
            <person name="Howarth C."/>
            <person name="Koehrsen M."/>
            <person name="Lawson D."/>
            <person name="Montgomery P."/>
            <person name="Nene V."/>
            <person name="Nusbaum C."/>
            <person name="Puiu D."/>
            <person name="Romero-Severson J."/>
            <person name="Severson D.W."/>
            <person name="Shumway M."/>
            <person name="Sisk P."/>
            <person name="Stolte C."/>
            <person name="Zeng Q."/>
            <person name="Eisenstadt E."/>
            <person name="Fraser-Liggett C."/>
            <person name="Strausberg R."/>
            <person name="Galagan J."/>
            <person name="Birren B."/>
            <person name="Collins F.H."/>
        </authorList>
    </citation>
    <scope>NUCLEOTIDE SEQUENCE [LARGE SCALE GENOMIC DNA]</scope>
    <source>
        <strain evidence="1">JHB</strain>
    </source>
</reference>
<protein>
    <submittedName>
        <fullName evidence="1 2">Uncharacterized protein</fullName>
    </submittedName>
</protein>
<evidence type="ECO:0000313" key="1">
    <source>
        <dbReference type="EMBL" id="EDS36386.1"/>
    </source>
</evidence>
<gene>
    <name evidence="2" type="primary">6033767</name>
    <name evidence="1" type="ORF">CpipJ_CPIJ002504</name>
</gene>
<dbReference type="InParanoid" id="B0W639"/>
<dbReference type="HOGENOM" id="CLU_2212490_0_0_1"/>
<dbReference type="Proteomes" id="UP000002320">
    <property type="component" value="Unassembled WGS sequence"/>
</dbReference>
<evidence type="ECO:0000313" key="3">
    <source>
        <dbReference type="Proteomes" id="UP000002320"/>
    </source>
</evidence>
<keyword evidence="3" id="KW-1185">Reference proteome</keyword>
<evidence type="ECO:0000313" key="2">
    <source>
        <dbReference type="EnsemblMetazoa" id="CPIJ002504-PA"/>
    </source>
</evidence>
<proteinExistence type="predicted"/>
<dbReference type="KEGG" id="cqu:CpipJ_CPIJ002504"/>
<organism>
    <name type="scientific">Culex quinquefasciatus</name>
    <name type="common">Southern house mosquito</name>
    <name type="synonym">Culex pungens</name>
    <dbReference type="NCBI Taxonomy" id="7176"/>
    <lineage>
        <taxon>Eukaryota</taxon>
        <taxon>Metazoa</taxon>
        <taxon>Ecdysozoa</taxon>
        <taxon>Arthropoda</taxon>
        <taxon>Hexapoda</taxon>
        <taxon>Insecta</taxon>
        <taxon>Pterygota</taxon>
        <taxon>Neoptera</taxon>
        <taxon>Endopterygota</taxon>
        <taxon>Diptera</taxon>
        <taxon>Nematocera</taxon>
        <taxon>Culicoidea</taxon>
        <taxon>Culicidae</taxon>
        <taxon>Culicinae</taxon>
        <taxon>Culicini</taxon>
        <taxon>Culex</taxon>
        <taxon>Culex</taxon>
    </lineage>
</organism>
<dbReference type="EMBL" id="DS231847">
    <property type="protein sequence ID" value="EDS36386.1"/>
    <property type="molecule type" value="Genomic_DNA"/>
</dbReference>